<name>A0ABW5PQN8_9BACI</name>
<comment type="similarity">
    <text evidence="3 11">Belongs to the PrsA family.</text>
</comment>
<dbReference type="InterPro" id="IPR046357">
    <property type="entry name" value="PPIase_dom_sf"/>
</dbReference>
<feature type="chain" id="PRO_5047345034" description="Foldase protein PrsA" evidence="12">
    <location>
        <begin position="19"/>
        <end position="285"/>
    </location>
</feature>
<dbReference type="PROSITE" id="PS51257">
    <property type="entry name" value="PROKAR_LIPOPROTEIN"/>
    <property type="match status" value="1"/>
</dbReference>
<evidence type="ECO:0000313" key="15">
    <source>
        <dbReference type="Proteomes" id="UP001597458"/>
    </source>
</evidence>
<dbReference type="EMBL" id="JBHUMR010000008">
    <property type="protein sequence ID" value="MFD2617189.1"/>
    <property type="molecule type" value="Genomic_DNA"/>
</dbReference>
<proteinExistence type="inferred from homology"/>
<dbReference type="GO" id="GO:0003755">
    <property type="term" value="F:peptidyl-prolyl cis-trans isomerase activity"/>
    <property type="evidence" value="ECO:0007669"/>
    <property type="project" value="UniProtKB-EC"/>
</dbReference>
<evidence type="ECO:0000256" key="1">
    <source>
        <dbReference type="ARBA" id="ARBA00000971"/>
    </source>
</evidence>
<feature type="signal peptide" evidence="12">
    <location>
        <begin position="1"/>
        <end position="18"/>
    </location>
</feature>
<accession>A0ABW5PQN8</accession>
<keyword evidence="8 11" id="KW-0564">Palmitate</keyword>
<dbReference type="SUPFAM" id="SSF54534">
    <property type="entry name" value="FKBP-like"/>
    <property type="match status" value="1"/>
</dbReference>
<dbReference type="HAMAP" id="MF_01145">
    <property type="entry name" value="Foldase_PrsA"/>
    <property type="match status" value="1"/>
</dbReference>
<dbReference type="PANTHER" id="PTHR47245">
    <property type="entry name" value="PEPTIDYLPROLYL ISOMERASE"/>
    <property type="match status" value="1"/>
</dbReference>
<comment type="function">
    <text evidence="11">Plays a major role in protein secretion by helping the post-translocational extracellular folding of several secreted proteins.</text>
</comment>
<evidence type="ECO:0000256" key="4">
    <source>
        <dbReference type="ARBA" id="ARBA00022475"/>
    </source>
</evidence>
<organism evidence="14 15">
    <name type="scientific">Terrilactibacillus laevilacticus</name>
    <dbReference type="NCBI Taxonomy" id="1380157"/>
    <lineage>
        <taxon>Bacteria</taxon>
        <taxon>Bacillati</taxon>
        <taxon>Bacillota</taxon>
        <taxon>Bacilli</taxon>
        <taxon>Bacillales</taxon>
        <taxon>Bacillaceae</taxon>
        <taxon>Terrilactibacillus</taxon>
    </lineage>
</organism>
<evidence type="ECO:0000256" key="7">
    <source>
        <dbReference type="ARBA" id="ARBA00023136"/>
    </source>
</evidence>
<evidence type="ECO:0000256" key="9">
    <source>
        <dbReference type="ARBA" id="ARBA00023235"/>
    </source>
</evidence>
<dbReference type="InterPro" id="IPR023059">
    <property type="entry name" value="Foldase_PrsA"/>
</dbReference>
<evidence type="ECO:0000256" key="2">
    <source>
        <dbReference type="ARBA" id="ARBA00004193"/>
    </source>
</evidence>
<sequence>MKKLIIILAAVIGLSSLAACGNNDTIVSTNAGDVSKDDFYNELKDTYGKQVLQQMVYDKILSKHYKVTKKEIDAKVNEVKKSVGSDEQFQLALQQNGLTEKQFRDNVRQQLLLTKAETDGVKVSDKEAKDYYNKNKDQLKQIKASHILVKDKKTADSIEKQLKEGKKFSDLAKKYGTDATKDKGGDLGWFKKGAMDADFEKAAFKLKLNEVSSPVKTQFGYHVIKLTGVKDSYTALKPAAVDAVKQSKAKSQEQVIQSLIKKSDVKVKDKSFKGLFDSTNVSAGQ</sequence>
<gene>
    <name evidence="11" type="primary">prsA</name>
    <name evidence="14" type="ORF">ACFSTF_07680</name>
</gene>
<keyword evidence="6 11" id="KW-0697">Rotamase</keyword>
<dbReference type="Gene3D" id="3.10.50.40">
    <property type="match status" value="1"/>
</dbReference>
<keyword evidence="5 11" id="KW-0732">Signal</keyword>
<dbReference type="PANTHER" id="PTHR47245:SF1">
    <property type="entry name" value="FOLDASE PROTEIN PRSA"/>
    <property type="match status" value="1"/>
</dbReference>
<dbReference type="SUPFAM" id="SSF109998">
    <property type="entry name" value="Triger factor/SurA peptide-binding domain-like"/>
    <property type="match status" value="1"/>
</dbReference>
<keyword evidence="4 11" id="KW-1003">Cell membrane</keyword>
<comment type="subcellular location">
    <subcellularLocation>
        <location evidence="2 11">Cell membrane</location>
        <topology evidence="2 11">Lipid-anchor</topology>
    </subcellularLocation>
</comment>
<dbReference type="EC" id="5.2.1.8" evidence="11"/>
<keyword evidence="15" id="KW-1185">Reference proteome</keyword>
<evidence type="ECO:0000256" key="12">
    <source>
        <dbReference type="SAM" id="SignalP"/>
    </source>
</evidence>
<evidence type="ECO:0000256" key="11">
    <source>
        <dbReference type="HAMAP-Rule" id="MF_01145"/>
    </source>
</evidence>
<dbReference type="InterPro" id="IPR027304">
    <property type="entry name" value="Trigger_fact/SurA_dom_sf"/>
</dbReference>
<evidence type="ECO:0000313" key="14">
    <source>
        <dbReference type="EMBL" id="MFD2617189.1"/>
    </source>
</evidence>
<comment type="catalytic activity">
    <reaction evidence="1 11">
        <text>[protein]-peptidylproline (omega=180) = [protein]-peptidylproline (omega=0)</text>
        <dbReference type="Rhea" id="RHEA:16237"/>
        <dbReference type="Rhea" id="RHEA-COMP:10747"/>
        <dbReference type="Rhea" id="RHEA-COMP:10748"/>
        <dbReference type="ChEBI" id="CHEBI:83833"/>
        <dbReference type="ChEBI" id="CHEBI:83834"/>
        <dbReference type="EC" id="5.2.1.8"/>
    </reaction>
</comment>
<dbReference type="RefSeq" id="WP_141188999.1">
    <property type="nucleotide sequence ID" value="NZ_JBHUMR010000008.1"/>
</dbReference>
<evidence type="ECO:0000256" key="3">
    <source>
        <dbReference type="ARBA" id="ARBA00006071"/>
    </source>
</evidence>
<keyword evidence="7 11" id="KW-0472">Membrane</keyword>
<protein>
    <recommendedName>
        <fullName evidence="11">Foldase protein PrsA</fullName>
        <ecNumber evidence="11">5.2.1.8</ecNumber>
    </recommendedName>
</protein>
<evidence type="ECO:0000256" key="5">
    <source>
        <dbReference type="ARBA" id="ARBA00022729"/>
    </source>
</evidence>
<dbReference type="Pfam" id="PF13616">
    <property type="entry name" value="Rotamase_3"/>
    <property type="match status" value="1"/>
</dbReference>
<keyword evidence="9 11" id="KW-0413">Isomerase</keyword>
<reference evidence="15" key="1">
    <citation type="journal article" date="2019" name="Int. J. Syst. Evol. Microbiol.">
        <title>The Global Catalogue of Microorganisms (GCM) 10K type strain sequencing project: providing services to taxonomists for standard genome sequencing and annotation.</title>
        <authorList>
            <consortium name="The Broad Institute Genomics Platform"/>
            <consortium name="The Broad Institute Genome Sequencing Center for Infectious Disease"/>
            <person name="Wu L."/>
            <person name="Ma J."/>
        </authorList>
    </citation>
    <scope>NUCLEOTIDE SEQUENCE [LARGE SCALE GENOMIC DNA]</scope>
    <source>
        <strain evidence="15">TISTR 2241</strain>
    </source>
</reference>
<comment type="caution">
    <text evidence="14">The sequence shown here is derived from an EMBL/GenBank/DDBJ whole genome shotgun (WGS) entry which is preliminary data.</text>
</comment>
<keyword evidence="10 11" id="KW-0449">Lipoprotein</keyword>
<evidence type="ECO:0000256" key="10">
    <source>
        <dbReference type="ARBA" id="ARBA00023288"/>
    </source>
</evidence>
<evidence type="ECO:0000256" key="8">
    <source>
        <dbReference type="ARBA" id="ARBA00023139"/>
    </source>
</evidence>
<dbReference type="PROSITE" id="PS50198">
    <property type="entry name" value="PPIC_PPIASE_2"/>
    <property type="match status" value="1"/>
</dbReference>
<evidence type="ECO:0000259" key="13">
    <source>
        <dbReference type="PROSITE" id="PS50198"/>
    </source>
</evidence>
<dbReference type="Proteomes" id="UP001597458">
    <property type="component" value="Unassembled WGS sequence"/>
</dbReference>
<dbReference type="InterPro" id="IPR050245">
    <property type="entry name" value="PrsA_foldase"/>
</dbReference>
<dbReference type="Gene3D" id="1.10.4030.10">
    <property type="entry name" value="Porin chaperone SurA, peptide-binding domain"/>
    <property type="match status" value="1"/>
</dbReference>
<feature type="domain" description="PpiC" evidence="13">
    <location>
        <begin position="139"/>
        <end position="228"/>
    </location>
</feature>
<dbReference type="Pfam" id="PF13624">
    <property type="entry name" value="SurA_N_3"/>
    <property type="match status" value="1"/>
</dbReference>
<dbReference type="InterPro" id="IPR000297">
    <property type="entry name" value="PPIase_PpiC"/>
</dbReference>
<evidence type="ECO:0000256" key="6">
    <source>
        <dbReference type="ARBA" id="ARBA00023110"/>
    </source>
</evidence>